<dbReference type="EMBL" id="JBAWSX010000019">
    <property type="protein sequence ID" value="MEI4803930.1"/>
    <property type="molecule type" value="Genomic_DNA"/>
</dbReference>
<name>A0ABU8FQG7_9BACI</name>
<reference evidence="2 3" key="1">
    <citation type="submission" date="2024-01" db="EMBL/GenBank/DDBJ databases">
        <title>Seven novel Bacillus-like species.</title>
        <authorList>
            <person name="Liu G."/>
        </authorList>
    </citation>
    <scope>NUCLEOTIDE SEQUENCE [LARGE SCALE GENOMIC DNA]</scope>
    <source>
        <strain evidence="2 3">FJAT-51639</strain>
    </source>
</reference>
<evidence type="ECO:0008006" key="4">
    <source>
        <dbReference type="Google" id="ProtNLM"/>
    </source>
</evidence>
<comment type="caution">
    <text evidence="2">The sequence shown here is derived from an EMBL/GenBank/DDBJ whole genome shotgun (WGS) entry which is preliminary data.</text>
</comment>
<keyword evidence="3" id="KW-1185">Reference proteome</keyword>
<feature type="transmembrane region" description="Helical" evidence="1">
    <location>
        <begin position="194"/>
        <end position="215"/>
    </location>
</feature>
<feature type="transmembrane region" description="Helical" evidence="1">
    <location>
        <begin position="221"/>
        <end position="239"/>
    </location>
</feature>
<proteinExistence type="predicted"/>
<feature type="transmembrane region" description="Helical" evidence="1">
    <location>
        <begin position="40"/>
        <end position="60"/>
    </location>
</feature>
<accession>A0ABU8FQG7</accession>
<keyword evidence="1" id="KW-0812">Transmembrane</keyword>
<dbReference type="Proteomes" id="UP001372526">
    <property type="component" value="Unassembled WGS sequence"/>
</dbReference>
<gene>
    <name evidence="2" type="ORF">WAZ07_22435</name>
</gene>
<sequence length="355" mass="41254">MNHAITQKRWIIWFAITSLIILSNILVYALPIMSPLPNRVALGSLFDFILTIPIVTYILIIRKRYSLKYIFPVILAGYVAARFIIPNPYFESFSFITYILVAGEIAFLCLELYLFYKIARKLPAIIRSYKKYRLAYSSFSYASEKAVYDSVSENVVANVLLSECKLLYYALFSWRKKVYAGSDMFTYHKKTGSIAFYIMLIHATLIESIGFHYFLHQWNPIVAWILLILNIYATLFFLAEIQAIRLCPYVVTDKELILQVGLTKQLIVPFYNIESIHHYKGLLPSKMEQKQIFDAAVNEFIKEPAKLEIVLTEPMKATMLYGFQKTVTKVHINVDDERAFYDAIMKKVQERSSHE</sequence>
<protein>
    <recommendedName>
        <fullName evidence="4">Beta-carotene 15,15'-monooxygenase</fullName>
    </recommendedName>
</protein>
<feature type="transmembrane region" description="Helical" evidence="1">
    <location>
        <begin position="12"/>
        <end position="34"/>
    </location>
</feature>
<evidence type="ECO:0000313" key="3">
    <source>
        <dbReference type="Proteomes" id="UP001372526"/>
    </source>
</evidence>
<evidence type="ECO:0000313" key="2">
    <source>
        <dbReference type="EMBL" id="MEI4803930.1"/>
    </source>
</evidence>
<feature type="transmembrane region" description="Helical" evidence="1">
    <location>
        <begin position="69"/>
        <end position="89"/>
    </location>
</feature>
<organism evidence="2 3">
    <name type="scientific">Bacillus bruguierae</name>
    <dbReference type="NCBI Taxonomy" id="3127667"/>
    <lineage>
        <taxon>Bacteria</taxon>
        <taxon>Bacillati</taxon>
        <taxon>Bacillota</taxon>
        <taxon>Bacilli</taxon>
        <taxon>Bacillales</taxon>
        <taxon>Bacillaceae</taxon>
        <taxon>Bacillus</taxon>
    </lineage>
</organism>
<feature type="transmembrane region" description="Helical" evidence="1">
    <location>
        <begin position="95"/>
        <end position="116"/>
    </location>
</feature>
<keyword evidence="1" id="KW-1133">Transmembrane helix</keyword>
<keyword evidence="1" id="KW-0472">Membrane</keyword>
<dbReference type="RefSeq" id="WP_336474220.1">
    <property type="nucleotide sequence ID" value="NZ_JBAWSX010000019.1"/>
</dbReference>
<evidence type="ECO:0000256" key="1">
    <source>
        <dbReference type="SAM" id="Phobius"/>
    </source>
</evidence>